<proteinExistence type="predicted"/>
<evidence type="ECO:0000313" key="3">
    <source>
        <dbReference type="Proteomes" id="UP000291343"/>
    </source>
</evidence>
<comment type="caution">
    <text evidence="2">The sequence shown here is derived from an EMBL/GenBank/DDBJ whole genome shotgun (WGS) entry which is preliminary data.</text>
</comment>
<dbReference type="AlphaFoldDB" id="A0A482WVT0"/>
<keyword evidence="3" id="KW-1185">Reference proteome</keyword>
<dbReference type="Proteomes" id="UP000291343">
    <property type="component" value="Unassembled WGS sequence"/>
</dbReference>
<protein>
    <recommendedName>
        <fullName evidence="4">Secreted peptide</fullName>
    </recommendedName>
</protein>
<evidence type="ECO:0008006" key="4">
    <source>
        <dbReference type="Google" id="ProtNLM"/>
    </source>
</evidence>
<reference evidence="2 3" key="1">
    <citation type="journal article" date="2017" name="Gigascience">
        <title>Genome sequence of the small brown planthopper, Laodelphax striatellus.</title>
        <authorList>
            <person name="Zhu J."/>
            <person name="Jiang F."/>
            <person name="Wang X."/>
            <person name="Yang P."/>
            <person name="Bao Y."/>
            <person name="Zhao W."/>
            <person name="Wang W."/>
            <person name="Lu H."/>
            <person name="Wang Q."/>
            <person name="Cui N."/>
            <person name="Li J."/>
            <person name="Chen X."/>
            <person name="Luo L."/>
            <person name="Yu J."/>
            <person name="Kang L."/>
            <person name="Cui F."/>
        </authorList>
    </citation>
    <scope>NUCLEOTIDE SEQUENCE [LARGE SCALE GENOMIC DNA]</scope>
    <source>
        <strain evidence="2">Lst14</strain>
    </source>
</reference>
<sequence>MALTPMSRIMVVIGVIMPVIFDMSMGSAAVACPTRPCAVPMGSAAAAIAVSVTCFAAPFPCSTAPVTAAVPAAAASVTAFDTCASTAAEDAV</sequence>
<organism evidence="2 3">
    <name type="scientific">Laodelphax striatellus</name>
    <name type="common">Small brown planthopper</name>
    <name type="synonym">Delphax striatella</name>
    <dbReference type="NCBI Taxonomy" id="195883"/>
    <lineage>
        <taxon>Eukaryota</taxon>
        <taxon>Metazoa</taxon>
        <taxon>Ecdysozoa</taxon>
        <taxon>Arthropoda</taxon>
        <taxon>Hexapoda</taxon>
        <taxon>Insecta</taxon>
        <taxon>Pterygota</taxon>
        <taxon>Neoptera</taxon>
        <taxon>Paraneoptera</taxon>
        <taxon>Hemiptera</taxon>
        <taxon>Auchenorrhyncha</taxon>
        <taxon>Fulgoroidea</taxon>
        <taxon>Delphacidae</taxon>
        <taxon>Criomorphinae</taxon>
        <taxon>Laodelphax</taxon>
    </lineage>
</organism>
<gene>
    <name evidence="2" type="ORF">LSTR_LSTR008223</name>
</gene>
<keyword evidence="1" id="KW-0732">Signal</keyword>
<name>A0A482WVT0_LAOST</name>
<evidence type="ECO:0000256" key="1">
    <source>
        <dbReference type="SAM" id="SignalP"/>
    </source>
</evidence>
<accession>A0A482WVT0</accession>
<evidence type="ECO:0000313" key="2">
    <source>
        <dbReference type="EMBL" id="RZF37251.1"/>
    </source>
</evidence>
<dbReference type="InParanoid" id="A0A482WVT0"/>
<dbReference type="EMBL" id="QKKF02024779">
    <property type="protein sequence ID" value="RZF37251.1"/>
    <property type="molecule type" value="Genomic_DNA"/>
</dbReference>
<feature type="chain" id="PRO_5019786952" description="Secreted peptide" evidence="1">
    <location>
        <begin position="30"/>
        <end position="92"/>
    </location>
</feature>
<feature type="signal peptide" evidence="1">
    <location>
        <begin position="1"/>
        <end position="29"/>
    </location>
</feature>